<evidence type="ECO:0000256" key="1">
    <source>
        <dbReference type="ARBA" id="ARBA00005854"/>
    </source>
</evidence>
<evidence type="ECO:0000256" key="3">
    <source>
        <dbReference type="ARBA" id="ARBA00023027"/>
    </source>
</evidence>
<accession>A0AAN7V3T5</accession>
<keyword evidence="6" id="KW-1185">Reference proteome</keyword>
<protein>
    <recommendedName>
        <fullName evidence="4">D-isomer specific 2-hydroxyacid dehydrogenase NAD-binding domain-containing protein</fullName>
    </recommendedName>
</protein>
<dbReference type="InterPro" id="IPR050857">
    <property type="entry name" value="D-2-hydroxyacid_DH"/>
</dbReference>
<dbReference type="AlphaFoldDB" id="A0AAN7V3T5"/>
<comment type="similarity">
    <text evidence="1">Belongs to the D-isomer specific 2-hydroxyacid dehydrogenase family.</text>
</comment>
<dbReference type="Proteomes" id="UP001305414">
    <property type="component" value="Unassembled WGS sequence"/>
</dbReference>
<dbReference type="SUPFAM" id="SSF51735">
    <property type="entry name" value="NAD(P)-binding Rossmann-fold domains"/>
    <property type="match status" value="1"/>
</dbReference>
<dbReference type="Gene3D" id="3.40.50.720">
    <property type="entry name" value="NAD(P)-binding Rossmann-like Domain"/>
    <property type="match status" value="2"/>
</dbReference>
<evidence type="ECO:0000256" key="2">
    <source>
        <dbReference type="ARBA" id="ARBA00023002"/>
    </source>
</evidence>
<evidence type="ECO:0000313" key="6">
    <source>
        <dbReference type="Proteomes" id="UP001305414"/>
    </source>
</evidence>
<evidence type="ECO:0000313" key="5">
    <source>
        <dbReference type="EMBL" id="KAK5634924.1"/>
    </source>
</evidence>
<keyword evidence="3" id="KW-0520">NAD</keyword>
<dbReference type="EMBL" id="JAWHQM010000046">
    <property type="protein sequence ID" value="KAK5634924.1"/>
    <property type="molecule type" value="Genomic_DNA"/>
</dbReference>
<name>A0AAN7V3T5_9PEZI</name>
<proteinExistence type="inferred from homology"/>
<reference evidence="5 6" key="1">
    <citation type="submission" date="2023-10" db="EMBL/GenBank/DDBJ databases">
        <title>Draft genome sequence of Xylaria bambusicola isolate GMP-LS, the root and basal stem rot pathogen of sugarcane in Indonesia.</title>
        <authorList>
            <person name="Selvaraj P."/>
            <person name="Muralishankar V."/>
            <person name="Muruganantham S."/>
            <person name="Sp S."/>
            <person name="Haryani S."/>
            <person name="Lau K.J.X."/>
            <person name="Naqvi N.I."/>
        </authorList>
    </citation>
    <scope>NUCLEOTIDE SEQUENCE [LARGE SCALE GENOMIC DNA]</scope>
    <source>
        <strain evidence="5">GMP-LS</strain>
    </source>
</reference>
<comment type="caution">
    <text evidence="5">The sequence shown here is derived from an EMBL/GenBank/DDBJ whole genome shotgun (WGS) entry which is preliminary data.</text>
</comment>
<dbReference type="GO" id="GO:0016491">
    <property type="term" value="F:oxidoreductase activity"/>
    <property type="evidence" value="ECO:0007669"/>
    <property type="project" value="UniProtKB-KW"/>
</dbReference>
<evidence type="ECO:0000259" key="4">
    <source>
        <dbReference type="Pfam" id="PF02826"/>
    </source>
</evidence>
<dbReference type="InterPro" id="IPR036291">
    <property type="entry name" value="NAD(P)-bd_dom_sf"/>
</dbReference>
<dbReference type="InterPro" id="IPR006140">
    <property type="entry name" value="D-isomer_DH_NAD-bd"/>
</dbReference>
<organism evidence="5 6">
    <name type="scientific">Xylaria bambusicola</name>
    <dbReference type="NCBI Taxonomy" id="326684"/>
    <lineage>
        <taxon>Eukaryota</taxon>
        <taxon>Fungi</taxon>
        <taxon>Dikarya</taxon>
        <taxon>Ascomycota</taxon>
        <taxon>Pezizomycotina</taxon>
        <taxon>Sordariomycetes</taxon>
        <taxon>Xylariomycetidae</taxon>
        <taxon>Xylariales</taxon>
        <taxon>Xylariaceae</taxon>
        <taxon>Xylaria</taxon>
    </lineage>
</organism>
<keyword evidence="2" id="KW-0560">Oxidoreductase</keyword>
<dbReference type="PANTHER" id="PTHR42789">
    <property type="entry name" value="D-ISOMER SPECIFIC 2-HYDROXYACID DEHYDROGENASE FAMILY PROTEIN (AFU_ORTHOLOGUE AFUA_6G10090)"/>
    <property type="match status" value="1"/>
</dbReference>
<dbReference type="PANTHER" id="PTHR42789:SF1">
    <property type="entry name" value="D-ISOMER SPECIFIC 2-HYDROXYACID DEHYDROGENASE FAMILY PROTEIN (AFU_ORTHOLOGUE AFUA_6G10090)"/>
    <property type="match status" value="1"/>
</dbReference>
<sequence length="111" mass="12454">MSDLEKMKKSALLVNTSRGPIANEAELLEAGKRGLIRGIGLDVYGLEPLPSDSEWRSTKWGEEGRSSVVLTPHMGYVEAEPITAWYEEQVENILRWQKGEALTTLFKDNGY</sequence>
<dbReference type="GO" id="GO:0051287">
    <property type="term" value="F:NAD binding"/>
    <property type="evidence" value="ECO:0007669"/>
    <property type="project" value="InterPro"/>
</dbReference>
<feature type="domain" description="D-isomer specific 2-hydroxyacid dehydrogenase NAD-binding" evidence="4">
    <location>
        <begin position="3"/>
        <end position="75"/>
    </location>
</feature>
<gene>
    <name evidence="5" type="ORF">RRF57_010636</name>
</gene>
<dbReference type="Pfam" id="PF02826">
    <property type="entry name" value="2-Hacid_dh_C"/>
    <property type="match status" value="1"/>
</dbReference>